<protein>
    <submittedName>
        <fullName evidence="1">Uncharacterized protein</fullName>
    </submittedName>
</protein>
<dbReference type="Proteomes" id="UP001595868">
    <property type="component" value="Unassembled WGS sequence"/>
</dbReference>
<organism evidence="1 2">
    <name type="scientific">Micromonospora zhanjiangensis</name>
    <dbReference type="NCBI Taxonomy" id="1522057"/>
    <lineage>
        <taxon>Bacteria</taxon>
        <taxon>Bacillati</taxon>
        <taxon>Actinomycetota</taxon>
        <taxon>Actinomycetes</taxon>
        <taxon>Micromonosporales</taxon>
        <taxon>Micromonosporaceae</taxon>
        <taxon>Micromonospora</taxon>
    </lineage>
</organism>
<sequence>MSTTYGEYESVERNWENDASDLRRATAVTEPISAGTLIGAGYHIAGIASSLARASEFQNLVDHHNNLEEPLIFTNDTLVFLAQYMNNLADSVDRNPERFPTYDTDHLGTWLRGCGRQIRAAAEATKKPPKRRIEAR</sequence>
<evidence type="ECO:0000313" key="1">
    <source>
        <dbReference type="EMBL" id="MFC4110000.1"/>
    </source>
</evidence>
<dbReference type="RefSeq" id="WP_377552106.1">
    <property type="nucleotide sequence ID" value="NZ_JBHSBN010000032.1"/>
</dbReference>
<keyword evidence="2" id="KW-1185">Reference proteome</keyword>
<evidence type="ECO:0000313" key="2">
    <source>
        <dbReference type="Proteomes" id="UP001595868"/>
    </source>
</evidence>
<proteinExistence type="predicted"/>
<reference evidence="2" key="1">
    <citation type="journal article" date="2019" name="Int. J. Syst. Evol. Microbiol.">
        <title>The Global Catalogue of Microorganisms (GCM) 10K type strain sequencing project: providing services to taxonomists for standard genome sequencing and annotation.</title>
        <authorList>
            <consortium name="The Broad Institute Genomics Platform"/>
            <consortium name="The Broad Institute Genome Sequencing Center for Infectious Disease"/>
            <person name="Wu L."/>
            <person name="Ma J."/>
        </authorList>
    </citation>
    <scope>NUCLEOTIDE SEQUENCE [LARGE SCALE GENOMIC DNA]</scope>
    <source>
        <strain evidence="2">2902at01</strain>
    </source>
</reference>
<gene>
    <name evidence="1" type="ORF">ACFOX0_29260</name>
</gene>
<dbReference type="EMBL" id="JBHSBN010000032">
    <property type="protein sequence ID" value="MFC4110000.1"/>
    <property type="molecule type" value="Genomic_DNA"/>
</dbReference>
<name>A0ABV8KVW7_9ACTN</name>
<accession>A0ABV8KVW7</accession>
<comment type="caution">
    <text evidence="1">The sequence shown here is derived from an EMBL/GenBank/DDBJ whole genome shotgun (WGS) entry which is preliminary data.</text>
</comment>